<dbReference type="Proteomes" id="UP001301216">
    <property type="component" value="Unassembled WGS sequence"/>
</dbReference>
<dbReference type="GO" id="GO:0004764">
    <property type="term" value="F:shikimate 3-dehydrogenase (NADP+) activity"/>
    <property type="evidence" value="ECO:0007669"/>
    <property type="project" value="UniProtKB-EC"/>
</dbReference>
<dbReference type="PANTHER" id="PTHR21089:SF1">
    <property type="entry name" value="BIFUNCTIONAL 3-DEHYDROQUINATE DEHYDRATASE_SHIKIMATE DEHYDROGENASE, CHLOROPLASTIC"/>
    <property type="match status" value="1"/>
</dbReference>
<proteinExistence type="predicted"/>
<evidence type="ECO:0000256" key="3">
    <source>
        <dbReference type="ARBA" id="ARBA00023141"/>
    </source>
</evidence>
<accession>A0ABT3QRQ0</accession>
<dbReference type="RefSeq" id="WP_265985947.1">
    <property type="nucleotide sequence ID" value="NZ_JAPHAV010000009.1"/>
</dbReference>
<dbReference type="EC" id="1.1.1.25" evidence="5"/>
<keyword evidence="6" id="KW-1185">Reference proteome</keyword>
<dbReference type="Gene3D" id="3.40.50.720">
    <property type="entry name" value="NAD(P)-binding Rossmann-like Domain"/>
    <property type="match status" value="1"/>
</dbReference>
<evidence type="ECO:0000313" key="6">
    <source>
        <dbReference type="Proteomes" id="UP001301216"/>
    </source>
</evidence>
<evidence type="ECO:0000256" key="2">
    <source>
        <dbReference type="ARBA" id="ARBA00023002"/>
    </source>
</evidence>
<name>A0ABT3QRQ0_9HYPH</name>
<keyword evidence="3" id="KW-0057">Aromatic amino acid biosynthesis</keyword>
<protein>
    <submittedName>
        <fullName evidence="5">Shikimate dehydrogenase</fullName>
        <ecNumber evidence="5">1.1.1.25</ecNumber>
    </submittedName>
</protein>
<evidence type="ECO:0000256" key="1">
    <source>
        <dbReference type="ARBA" id="ARBA00004871"/>
    </source>
</evidence>
<dbReference type="NCBIfam" id="NF009201">
    <property type="entry name" value="PRK12549.1"/>
    <property type="match status" value="1"/>
</dbReference>
<dbReference type="Pfam" id="PF08501">
    <property type="entry name" value="Shikimate_dh_N"/>
    <property type="match status" value="1"/>
</dbReference>
<dbReference type="SUPFAM" id="SSF53223">
    <property type="entry name" value="Aminoacid dehydrogenase-like, N-terminal domain"/>
    <property type="match status" value="1"/>
</dbReference>
<dbReference type="SUPFAM" id="SSF51735">
    <property type="entry name" value="NAD(P)-binding Rossmann-fold domains"/>
    <property type="match status" value="1"/>
</dbReference>
<comment type="pathway">
    <text evidence="1">Metabolic intermediate biosynthesis; chorismate biosynthesis; chorismate from D-erythrose 4-phosphate and phosphoenolpyruvate: step 4/7.</text>
</comment>
<dbReference type="EMBL" id="JAPHAV010000009">
    <property type="protein sequence ID" value="MCX2698265.1"/>
    <property type="molecule type" value="Genomic_DNA"/>
</dbReference>
<dbReference type="InterPro" id="IPR046346">
    <property type="entry name" value="Aminoacid_DH-like_N_sf"/>
</dbReference>
<dbReference type="InterPro" id="IPR013708">
    <property type="entry name" value="Shikimate_DH-bd_N"/>
</dbReference>
<reference evidence="5 6" key="1">
    <citation type="submission" date="2022-11" db="EMBL/GenBank/DDBJ databases">
        <title>Brucella sp. YY2X, whole genome shotgun sequencing project.</title>
        <authorList>
            <person name="Yang Y."/>
        </authorList>
    </citation>
    <scope>NUCLEOTIDE SEQUENCE [LARGE SCALE GENOMIC DNA]</scope>
    <source>
        <strain evidence="5 6">YY2X</strain>
    </source>
</reference>
<gene>
    <name evidence="5" type="ORF">OPR82_16090</name>
</gene>
<comment type="caution">
    <text evidence="5">The sequence shown here is derived from an EMBL/GenBank/DDBJ whole genome shotgun (WGS) entry which is preliminary data.</text>
</comment>
<evidence type="ECO:0000259" key="4">
    <source>
        <dbReference type="Pfam" id="PF08501"/>
    </source>
</evidence>
<evidence type="ECO:0000313" key="5">
    <source>
        <dbReference type="EMBL" id="MCX2698265.1"/>
    </source>
</evidence>
<keyword evidence="3" id="KW-0028">Amino-acid biosynthesis</keyword>
<dbReference type="Gene3D" id="3.40.50.10860">
    <property type="entry name" value="Leucine Dehydrogenase, chain A, domain 1"/>
    <property type="match status" value="1"/>
</dbReference>
<feature type="domain" description="Shikimate dehydrogenase substrate binding N-terminal" evidence="4">
    <location>
        <begin position="6"/>
        <end position="90"/>
    </location>
</feature>
<dbReference type="InterPro" id="IPR022893">
    <property type="entry name" value="Shikimate_DH_fam"/>
</dbReference>
<dbReference type="CDD" id="cd01065">
    <property type="entry name" value="NAD_bind_Shikimate_DH"/>
    <property type="match status" value="1"/>
</dbReference>
<dbReference type="InterPro" id="IPR036291">
    <property type="entry name" value="NAD(P)-bd_dom_sf"/>
</dbReference>
<sequence length="290" mass="31137">MIKLGLIGDNILASSSPRLHRLAGEIVGLEVTYDALIPRERNQDFHALFDWCAGEGGYRGVNITFPYKEMVFERLTVNCPTVQALGACNTAIFEDGLATGYNTDFSGFQTAYRNAFPNDAPGHVAMAGAGGVGKAIAFGLATLGAKSIRIFDPALERAEQLVSAIKRTFPDIQALAVKTIESACANADGLVNSTPLGMVGYPGSAFPTHLLAKRRWVFDAVYTPVDTQFLTEATLSGATCISGYELFFHQGVDAFNLFAGQDIDKKLLRAQLKHAPKSNGRLCGEISPPD</sequence>
<dbReference type="PANTHER" id="PTHR21089">
    <property type="entry name" value="SHIKIMATE DEHYDROGENASE"/>
    <property type="match status" value="1"/>
</dbReference>
<keyword evidence="2 5" id="KW-0560">Oxidoreductase</keyword>
<organism evidence="5 6">
    <name type="scientific">Ochrobactrum chromiisoli</name>
    <dbReference type="NCBI Taxonomy" id="2993941"/>
    <lineage>
        <taxon>Bacteria</taxon>
        <taxon>Pseudomonadati</taxon>
        <taxon>Pseudomonadota</taxon>
        <taxon>Alphaproteobacteria</taxon>
        <taxon>Hyphomicrobiales</taxon>
        <taxon>Brucellaceae</taxon>
        <taxon>Brucella/Ochrobactrum group</taxon>
        <taxon>Ochrobactrum</taxon>
    </lineage>
</organism>